<dbReference type="RefSeq" id="WP_058949464.1">
    <property type="nucleotide sequence ID" value="NZ_BBXV01000011.1"/>
</dbReference>
<feature type="domain" description="EamA" evidence="13">
    <location>
        <begin position="13"/>
        <end position="112"/>
    </location>
</feature>
<evidence type="ECO:0000259" key="13">
    <source>
        <dbReference type="Pfam" id="PF00892"/>
    </source>
</evidence>
<evidence type="ECO:0000256" key="8">
    <source>
        <dbReference type="ARBA" id="ARBA00022985"/>
    </source>
</evidence>
<dbReference type="AlphaFoldDB" id="A0A0U9HAZ4"/>
<evidence type="ECO:0000256" key="11">
    <source>
        <dbReference type="ARBA" id="ARBA00023136"/>
    </source>
</evidence>
<evidence type="ECO:0000256" key="4">
    <source>
        <dbReference type="ARBA" id="ARBA00022516"/>
    </source>
</evidence>
<dbReference type="GO" id="GO:0022857">
    <property type="term" value="F:transmembrane transporter activity"/>
    <property type="evidence" value="ECO:0007669"/>
    <property type="project" value="InterPro"/>
</dbReference>
<evidence type="ECO:0000313" key="15">
    <source>
        <dbReference type="Proteomes" id="UP000052946"/>
    </source>
</evidence>
<comment type="similarity">
    <text evidence="2">Belongs to the EamA transporter family.</text>
</comment>
<dbReference type="InterPro" id="IPR000390">
    <property type="entry name" value="Small_drug/metabolite_transptr"/>
</dbReference>
<dbReference type="OrthoDB" id="513492at2"/>
<feature type="transmembrane region" description="Helical" evidence="12">
    <location>
        <begin position="95"/>
        <end position="112"/>
    </location>
</feature>
<feature type="transmembrane region" description="Helical" evidence="12">
    <location>
        <begin position="69"/>
        <end position="89"/>
    </location>
</feature>
<keyword evidence="9 12" id="KW-1133">Transmembrane helix</keyword>
<evidence type="ECO:0000256" key="5">
    <source>
        <dbReference type="ARBA" id="ARBA00022519"/>
    </source>
</evidence>
<evidence type="ECO:0000256" key="3">
    <source>
        <dbReference type="ARBA" id="ARBA00022475"/>
    </source>
</evidence>
<evidence type="ECO:0000256" key="12">
    <source>
        <dbReference type="SAM" id="Phobius"/>
    </source>
</evidence>
<dbReference type="InterPro" id="IPR000620">
    <property type="entry name" value="EamA_dom"/>
</dbReference>
<sequence length="113" mass="12483">MNYILLVINILLLVSGQMLWKTGMAHLSPVGLHTILHVVKSPYIIGGGLIYVLATGIWLYILTRMPFSIAYPFQSLAYVLGIFIGFALFKETVTPIQWAGAAVIVFGVYLIAR</sequence>
<dbReference type="SUPFAM" id="SSF103481">
    <property type="entry name" value="Multidrug resistance efflux transporter EmrE"/>
    <property type="match status" value="1"/>
</dbReference>
<dbReference type="Gene3D" id="1.10.3730.20">
    <property type="match status" value="1"/>
</dbReference>
<evidence type="ECO:0000256" key="9">
    <source>
        <dbReference type="ARBA" id="ARBA00022989"/>
    </source>
</evidence>
<evidence type="ECO:0000256" key="10">
    <source>
        <dbReference type="ARBA" id="ARBA00023098"/>
    </source>
</evidence>
<reference evidence="15" key="1">
    <citation type="submission" date="2015-07" db="EMBL/GenBank/DDBJ databases">
        <title>Draft Genome Sequence of Oceanobacillus picturae Heshi-B3 that Was Isolated from Fermented Rice Bran with Aging Salted Mackerel, Which Was Named Heshiko as Traditional Fermented Seafood in Japan.</title>
        <authorList>
            <person name="Akuzawa S."/>
            <person name="Nakagawa J."/>
            <person name="Kanekatsu T."/>
            <person name="Kanesaki Y."/>
            <person name="Suzuki T."/>
        </authorList>
    </citation>
    <scope>NUCLEOTIDE SEQUENCE [LARGE SCALE GENOMIC DNA]</scope>
    <source>
        <strain evidence="15">Heshi-B3</strain>
    </source>
</reference>
<evidence type="ECO:0000256" key="2">
    <source>
        <dbReference type="ARBA" id="ARBA00007362"/>
    </source>
</evidence>
<evidence type="ECO:0000256" key="7">
    <source>
        <dbReference type="ARBA" id="ARBA00022692"/>
    </source>
</evidence>
<reference evidence="14 15" key="2">
    <citation type="journal article" date="2016" name="Genome Announc.">
        <title>Draft Genome Sequence of Oceanobacillus picturae Heshi-B3, Isolated from Fermented Rice Bran in a Traditional Japanese Seafood Dish.</title>
        <authorList>
            <person name="Akuzawa S."/>
            <person name="Nagaoka J."/>
            <person name="Kanekatsu M."/>
            <person name="Kanesaki Y."/>
            <person name="Suzuki T."/>
        </authorList>
    </citation>
    <scope>NUCLEOTIDE SEQUENCE [LARGE SCALE GENOMIC DNA]</scope>
    <source>
        <strain evidence="14 15">Heshi-B3</strain>
    </source>
</reference>
<dbReference type="Proteomes" id="UP000052946">
    <property type="component" value="Unassembled WGS sequence"/>
</dbReference>
<protein>
    <submittedName>
        <fullName evidence="14">4-amino-4-deoxy-L-arabinose-phosphoundecaprenol flippase subunit ArnE</fullName>
    </submittedName>
</protein>
<evidence type="ECO:0000256" key="6">
    <source>
        <dbReference type="ARBA" id="ARBA00022556"/>
    </source>
</evidence>
<evidence type="ECO:0000313" key="14">
    <source>
        <dbReference type="EMBL" id="GAQ16870.1"/>
    </source>
</evidence>
<feature type="transmembrane region" description="Helical" evidence="12">
    <location>
        <begin position="43"/>
        <end position="62"/>
    </location>
</feature>
<keyword evidence="3" id="KW-1003">Cell membrane</keyword>
<dbReference type="Pfam" id="PF00892">
    <property type="entry name" value="EamA"/>
    <property type="match status" value="1"/>
</dbReference>
<organism evidence="14 15">
    <name type="scientific">Oceanobacillus picturae</name>
    <dbReference type="NCBI Taxonomy" id="171693"/>
    <lineage>
        <taxon>Bacteria</taxon>
        <taxon>Bacillati</taxon>
        <taxon>Bacillota</taxon>
        <taxon>Bacilli</taxon>
        <taxon>Bacillales</taxon>
        <taxon>Bacillaceae</taxon>
        <taxon>Oceanobacillus</taxon>
    </lineage>
</organism>
<proteinExistence type="inferred from homology"/>
<accession>A0A0U9HAZ4</accession>
<keyword evidence="8" id="KW-0448">Lipopolysaccharide biosynthesis</keyword>
<dbReference type="EMBL" id="BBXV01000011">
    <property type="protein sequence ID" value="GAQ16870.1"/>
    <property type="molecule type" value="Genomic_DNA"/>
</dbReference>
<keyword evidence="10" id="KW-0443">Lipid metabolism</keyword>
<keyword evidence="6" id="KW-0441">Lipid A biosynthesis</keyword>
<dbReference type="GO" id="GO:0009103">
    <property type="term" value="P:lipopolysaccharide biosynthetic process"/>
    <property type="evidence" value="ECO:0007669"/>
    <property type="project" value="UniProtKB-KW"/>
</dbReference>
<gene>
    <name evidence="14" type="ORF">OPHB3_0794</name>
</gene>
<keyword evidence="5" id="KW-0997">Cell inner membrane</keyword>
<keyword evidence="7 12" id="KW-0812">Transmembrane</keyword>
<evidence type="ECO:0000256" key="1">
    <source>
        <dbReference type="ARBA" id="ARBA00004651"/>
    </source>
</evidence>
<dbReference type="InterPro" id="IPR037185">
    <property type="entry name" value="EmrE-like"/>
</dbReference>
<comment type="subcellular location">
    <subcellularLocation>
        <location evidence="1">Cell membrane</location>
        <topology evidence="1">Multi-pass membrane protein</topology>
    </subcellularLocation>
</comment>
<keyword evidence="11 12" id="KW-0472">Membrane</keyword>
<comment type="caution">
    <text evidence="14">The sequence shown here is derived from an EMBL/GenBank/DDBJ whole genome shotgun (WGS) entry which is preliminary data.</text>
</comment>
<dbReference type="PANTHER" id="PTHR30561:SF9">
    <property type="entry name" value="4-AMINO-4-DEOXY-L-ARABINOSE-PHOSPHOUNDECAPRENOL FLIPPASE SUBUNIT ARNF-RELATED"/>
    <property type="match status" value="1"/>
</dbReference>
<keyword evidence="4" id="KW-0444">Lipid biosynthesis</keyword>
<name>A0A0U9HAZ4_9BACI</name>
<dbReference type="GO" id="GO:0005886">
    <property type="term" value="C:plasma membrane"/>
    <property type="evidence" value="ECO:0007669"/>
    <property type="project" value="UniProtKB-SubCell"/>
</dbReference>
<dbReference type="PANTHER" id="PTHR30561">
    <property type="entry name" value="SMR FAMILY PROTON-DEPENDENT DRUG EFFLUX TRANSPORTER SUGE"/>
    <property type="match status" value="1"/>
</dbReference>